<organism evidence="2 3">
    <name type="scientific">Sphingomonas metalli</name>
    <dbReference type="NCBI Taxonomy" id="1779358"/>
    <lineage>
        <taxon>Bacteria</taxon>
        <taxon>Pseudomonadati</taxon>
        <taxon>Pseudomonadota</taxon>
        <taxon>Alphaproteobacteria</taxon>
        <taxon>Sphingomonadales</taxon>
        <taxon>Sphingomonadaceae</taxon>
        <taxon>Sphingomonas</taxon>
    </lineage>
</organism>
<sequence length="74" mass="7833">MLVKEGDAMNLVELGRFSRNEAHIIVGRLEAEGIPAVTFDGGASIADGSWLLIPVRVMIDDEDLAAAQAILAAQ</sequence>
<reference evidence="2" key="1">
    <citation type="journal article" date="2014" name="Int. J. Syst. Evol. Microbiol.">
        <title>Complete genome sequence of Corynebacterium casei LMG S-19264T (=DSM 44701T), isolated from a smear-ripened cheese.</title>
        <authorList>
            <consortium name="US DOE Joint Genome Institute (JGI-PGF)"/>
            <person name="Walter F."/>
            <person name="Albersmeier A."/>
            <person name="Kalinowski J."/>
            <person name="Ruckert C."/>
        </authorList>
    </citation>
    <scope>NUCLEOTIDE SEQUENCE</scope>
    <source>
        <strain evidence="2">CGMCC 1.15330</strain>
    </source>
</reference>
<evidence type="ECO:0000259" key="1">
    <source>
        <dbReference type="Pfam" id="PF09413"/>
    </source>
</evidence>
<evidence type="ECO:0000313" key="2">
    <source>
        <dbReference type="EMBL" id="GGB27064.1"/>
    </source>
</evidence>
<dbReference type="InterPro" id="IPR018551">
    <property type="entry name" value="DUF2007"/>
</dbReference>
<dbReference type="SUPFAM" id="SSF54913">
    <property type="entry name" value="GlnB-like"/>
    <property type="match status" value="1"/>
</dbReference>
<evidence type="ECO:0000313" key="3">
    <source>
        <dbReference type="Proteomes" id="UP000623067"/>
    </source>
</evidence>
<dbReference type="InterPro" id="IPR011322">
    <property type="entry name" value="N-reg_PII-like_a/b"/>
</dbReference>
<proteinExistence type="predicted"/>
<accession>A0A916T371</accession>
<protein>
    <recommendedName>
        <fullName evidence="1">DUF2007 domain-containing protein</fullName>
    </recommendedName>
</protein>
<gene>
    <name evidence="2" type="ORF">GCM10011380_15860</name>
</gene>
<keyword evidence="3" id="KW-1185">Reference proteome</keyword>
<comment type="caution">
    <text evidence="2">The sequence shown here is derived from an EMBL/GenBank/DDBJ whole genome shotgun (WGS) entry which is preliminary data.</text>
</comment>
<reference evidence="2" key="2">
    <citation type="submission" date="2020-09" db="EMBL/GenBank/DDBJ databases">
        <authorList>
            <person name="Sun Q."/>
            <person name="Zhou Y."/>
        </authorList>
    </citation>
    <scope>NUCLEOTIDE SEQUENCE</scope>
    <source>
        <strain evidence="2">CGMCC 1.15330</strain>
    </source>
</reference>
<dbReference type="Pfam" id="PF09413">
    <property type="entry name" value="DUF2007"/>
    <property type="match status" value="1"/>
</dbReference>
<dbReference type="Proteomes" id="UP000623067">
    <property type="component" value="Unassembled WGS sequence"/>
</dbReference>
<dbReference type="AlphaFoldDB" id="A0A916T371"/>
<dbReference type="Gene3D" id="3.30.70.790">
    <property type="entry name" value="UreE, C-terminal domain"/>
    <property type="match status" value="1"/>
</dbReference>
<name>A0A916T371_9SPHN</name>
<dbReference type="EMBL" id="BMIH01000002">
    <property type="protein sequence ID" value="GGB27064.1"/>
    <property type="molecule type" value="Genomic_DNA"/>
</dbReference>
<feature type="domain" description="DUF2007" evidence="1">
    <location>
        <begin position="18"/>
        <end position="72"/>
    </location>
</feature>